<dbReference type="SUPFAM" id="SSF55961">
    <property type="entry name" value="Bet v1-like"/>
    <property type="match status" value="1"/>
</dbReference>
<gene>
    <name evidence="1" type="ORF">GCM10007071_26960</name>
</gene>
<keyword evidence="2" id="KW-1185">Reference proteome</keyword>
<dbReference type="CDD" id="cd07822">
    <property type="entry name" value="SRPBCC_4"/>
    <property type="match status" value="1"/>
</dbReference>
<dbReference type="EMBL" id="BMXV01000006">
    <property type="protein sequence ID" value="GGY78295.1"/>
    <property type="molecule type" value="Genomic_DNA"/>
</dbReference>
<dbReference type="Pfam" id="PF10604">
    <property type="entry name" value="Polyketide_cyc2"/>
    <property type="match status" value="1"/>
</dbReference>
<sequence length="152" mass="17231">MASHFIKTEIEIDASAEQVWSVLSDFNSYSEWNPFIRSAIGQPIQGERLRITIQPGDAKPMRFSPKVLVSVPGRELRWLGRLVAPGVFDGEHCFIIEKLTDKKVRFEQSERFNGFLVGLLRATLERGTKRGFEEMNRALKARSESIAVGQHA</sequence>
<evidence type="ECO:0000313" key="1">
    <source>
        <dbReference type="EMBL" id="GGY78295.1"/>
    </source>
</evidence>
<evidence type="ECO:0000313" key="2">
    <source>
        <dbReference type="Proteomes" id="UP000601597"/>
    </source>
</evidence>
<name>A0ABQ3B872_9GAMM</name>
<dbReference type="Gene3D" id="3.30.530.20">
    <property type="match status" value="1"/>
</dbReference>
<dbReference type="PANTHER" id="PTHR36166">
    <property type="entry name" value="CHROMOSOME 9, WHOLE GENOME SHOTGUN SEQUENCE"/>
    <property type="match status" value="1"/>
</dbReference>
<dbReference type="PANTHER" id="PTHR36166:SF1">
    <property type="entry name" value="SRPBCC DOMAIN-CONTAINING PROTEIN"/>
    <property type="match status" value="1"/>
</dbReference>
<evidence type="ECO:0008006" key="3">
    <source>
        <dbReference type="Google" id="ProtNLM"/>
    </source>
</evidence>
<organism evidence="1 2">
    <name type="scientific">Marinobacter zhanjiangensis</name>
    <dbReference type="NCBI Taxonomy" id="578215"/>
    <lineage>
        <taxon>Bacteria</taxon>
        <taxon>Pseudomonadati</taxon>
        <taxon>Pseudomonadota</taxon>
        <taxon>Gammaproteobacteria</taxon>
        <taxon>Pseudomonadales</taxon>
        <taxon>Marinobacteraceae</taxon>
        <taxon>Marinobacter</taxon>
    </lineage>
</organism>
<dbReference type="Proteomes" id="UP000601597">
    <property type="component" value="Unassembled WGS sequence"/>
</dbReference>
<accession>A0ABQ3B872</accession>
<comment type="caution">
    <text evidence="1">The sequence shown here is derived from an EMBL/GenBank/DDBJ whole genome shotgun (WGS) entry which is preliminary data.</text>
</comment>
<proteinExistence type="predicted"/>
<reference evidence="2" key="1">
    <citation type="journal article" date="2019" name="Int. J. Syst. Evol. Microbiol.">
        <title>The Global Catalogue of Microorganisms (GCM) 10K type strain sequencing project: providing services to taxonomists for standard genome sequencing and annotation.</title>
        <authorList>
            <consortium name="The Broad Institute Genomics Platform"/>
            <consortium name="The Broad Institute Genome Sequencing Center for Infectious Disease"/>
            <person name="Wu L."/>
            <person name="Ma J."/>
        </authorList>
    </citation>
    <scope>NUCLEOTIDE SEQUENCE [LARGE SCALE GENOMIC DNA]</scope>
    <source>
        <strain evidence="2">KCTC 22280</strain>
    </source>
</reference>
<dbReference type="RefSeq" id="WP_189577283.1">
    <property type="nucleotide sequence ID" value="NZ_BMXV01000006.1"/>
</dbReference>
<dbReference type="InterPro" id="IPR023393">
    <property type="entry name" value="START-like_dom_sf"/>
</dbReference>
<protein>
    <recommendedName>
        <fullName evidence="3">Polyketide cyclase / dehydrase and lipid transport</fullName>
    </recommendedName>
</protein>
<dbReference type="InterPro" id="IPR019587">
    <property type="entry name" value="Polyketide_cyclase/dehydratase"/>
</dbReference>